<proteinExistence type="predicted"/>
<dbReference type="OrthoDB" id="7929489at2"/>
<feature type="domain" description="PilZ" evidence="1">
    <location>
        <begin position="108"/>
        <end position="182"/>
    </location>
</feature>
<dbReference type="GO" id="GO:0035438">
    <property type="term" value="F:cyclic-di-GMP binding"/>
    <property type="evidence" value="ECO:0007669"/>
    <property type="project" value="InterPro"/>
</dbReference>
<keyword evidence="3" id="KW-1185">Reference proteome</keyword>
<dbReference type="Gene3D" id="2.40.10.220">
    <property type="entry name" value="predicted glycosyltransferase like domains"/>
    <property type="match status" value="1"/>
</dbReference>
<dbReference type="InterPro" id="IPR009875">
    <property type="entry name" value="PilZ_domain"/>
</dbReference>
<dbReference type="Pfam" id="PF07238">
    <property type="entry name" value="PilZ"/>
    <property type="match status" value="1"/>
</dbReference>
<dbReference type="Proteomes" id="UP000321172">
    <property type="component" value="Chromosome"/>
</dbReference>
<dbReference type="RefSeq" id="WP_147089532.1">
    <property type="nucleotide sequence ID" value="NZ_BAABJD010000001.1"/>
</dbReference>
<organism evidence="2 3">
    <name type="scientific">Novosphingobium ginsenosidimutans</name>
    <dbReference type="NCBI Taxonomy" id="1176536"/>
    <lineage>
        <taxon>Bacteria</taxon>
        <taxon>Pseudomonadati</taxon>
        <taxon>Pseudomonadota</taxon>
        <taxon>Alphaproteobacteria</taxon>
        <taxon>Sphingomonadales</taxon>
        <taxon>Sphingomonadaceae</taxon>
        <taxon>Novosphingobium</taxon>
    </lineage>
</organism>
<evidence type="ECO:0000313" key="3">
    <source>
        <dbReference type="Proteomes" id="UP000321172"/>
    </source>
</evidence>
<dbReference type="AlphaFoldDB" id="A0A5B8S345"/>
<evidence type="ECO:0000313" key="2">
    <source>
        <dbReference type="EMBL" id="QEA15554.1"/>
    </source>
</evidence>
<reference evidence="2 3" key="1">
    <citation type="journal article" date="2013" name="J. Microbiol. Biotechnol.">
        <title>Novosphingobium ginsenosidimutans sp. nov., with the ability to convert ginsenoside.</title>
        <authorList>
            <person name="Kim J.K."/>
            <person name="He D."/>
            <person name="Liu Q.M."/>
            <person name="Park H.Y."/>
            <person name="Jung M.S."/>
            <person name="Yoon M.H."/>
            <person name="Kim S.C."/>
            <person name="Im W.T."/>
        </authorList>
    </citation>
    <scope>NUCLEOTIDE SEQUENCE [LARGE SCALE GENOMIC DNA]</scope>
    <source>
        <strain evidence="2 3">FW-6</strain>
    </source>
</reference>
<name>A0A5B8S345_9SPHN</name>
<sequence length="210" mass="23411">MAEADLHDWTAAELRAAPRISLMLRAAKLVGPAGEFLCILRDVSATGLKARLFHSLPPEGPYALELGTGVRYRIEPVWERDQHVGFRFAAPPIDLSALVEESGRFPKRQLRLAVDYPVTLVSQQTEHPAQLMNLSQHGALIALDTPLALRQPVELRGGLFPLRHARVRWRRGDLHGLVFIEGFLLDELAQLVAKLQNRARSPGSLTRVNQ</sequence>
<dbReference type="EMBL" id="CP042345">
    <property type="protein sequence ID" value="QEA15554.1"/>
    <property type="molecule type" value="Genomic_DNA"/>
</dbReference>
<dbReference type="KEGG" id="ngf:FRF71_05055"/>
<evidence type="ECO:0000259" key="1">
    <source>
        <dbReference type="Pfam" id="PF07238"/>
    </source>
</evidence>
<protein>
    <submittedName>
        <fullName evidence="2">PilZ domain-containing protein</fullName>
    </submittedName>
</protein>
<gene>
    <name evidence="2" type="ORF">FRF71_05055</name>
</gene>
<dbReference type="SUPFAM" id="SSF141371">
    <property type="entry name" value="PilZ domain-like"/>
    <property type="match status" value="2"/>
</dbReference>
<accession>A0A5B8S345</accession>